<name>A0A6G0SNB7_9STRA</name>
<sequence>MDVRVRLVFADEVGRHVLRRRGFSSCWYLVPTDAKLVGDLAHALLREFELRQRCPKGLELRLEELPLLATQSIRLVRDDDTIVVQCPPLEDVVSDKEQSSSSSESETKVKSTQRKRKRKPKQAQQLKKRIKRVQHALKEDKEILSVETKPWGISAAAAKKSSRVESSSSSSSSSSESECESSSESSSSSDSESSSESEDEITEQKHRKRATTAVPARTARTKEAASANSSASNGAASNTNAPAQTAKEPRRRRRRLRQRNGRRQRNCDHANPVESPTLPSDGNAATSEVHGRTTEKSKETSGARVGSNSVGPRGYPLAKAHVLFDEVTGDQVVVQRDDNLPNENTWTARRSQIPELAKYGPSSSGNHLSSRDSRVRTPASSDGQLNDNDASSGKTGAPKRKGKGKYEEMWKRPYEIVATVLDDNTENSSSSTEDLTKSLASYPTATASSCGFKPTDILAYKTLTLCLETWQPVLSEWQCGQVESVDASGNSIELSRWTIEVNGDSLSFNEAPGSEPCSVQTSEISELRFLSGPSYSSRQ</sequence>
<feature type="compositionally biased region" description="Low complexity" evidence="1">
    <location>
        <begin position="211"/>
        <end position="243"/>
    </location>
</feature>
<feature type="compositionally biased region" description="Polar residues" evidence="1">
    <location>
        <begin position="378"/>
        <end position="394"/>
    </location>
</feature>
<evidence type="ECO:0000313" key="4">
    <source>
        <dbReference type="Proteomes" id="UP000486351"/>
    </source>
</evidence>
<dbReference type="GO" id="GO:0030620">
    <property type="term" value="F:U2 snRNA binding"/>
    <property type="evidence" value="ECO:0007669"/>
    <property type="project" value="TreeGrafter"/>
</dbReference>
<feature type="region of interest" description="Disordered" evidence="1">
    <location>
        <begin position="93"/>
        <end position="131"/>
    </location>
</feature>
<organism evidence="3 4">
    <name type="scientific">Phytophthora fragariae</name>
    <dbReference type="NCBI Taxonomy" id="53985"/>
    <lineage>
        <taxon>Eukaryota</taxon>
        <taxon>Sar</taxon>
        <taxon>Stramenopiles</taxon>
        <taxon>Oomycota</taxon>
        <taxon>Peronosporomycetes</taxon>
        <taxon>Peronosporales</taxon>
        <taxon>Peronosporaceae</taxon>
        <taxon>Phytophthora</taxon>
    </lineage>
</organism>
<feature type="compositionally biased region" description="Basic residues" evidence="1">
    <location>
        <begin position="111"/>
        <end position="131"/>
    </location>
</feature>
<evidence type="ECO:0000259" key="2">
    <source>
        <dbReference type="Pfam" id="PF15862"/>
    </source>
</evidence>
<feature type="compositionally biased region" description="Basic and acidic residues" evidence="1">
    <location>
        <begin position="289"/>
        <end position="301"/>
    </location>
</feature>
<dbReference type="InterPro" id="IPR031722">
    <property type="entry name" value="Coilin_N"/>
</dbReference>
<feature type="compositionally biased region" description="Polar residues" evidence="1">
    <location>
        <begin position="277"/>
        <end position="286"/>
    </location>
</feature>
<protein>
    <recommendedName>
        <fullName evidence="2">Coilin N-terminal domain-containing protein</fullName>
    </recommendedName>
</protein>
<feature type="region of interest" description="Disordered" evidence="1">
    <location>
        <begin position="334"/>
        <end position="406"/>
    </location>
</feature>
<feature type="domain" description="Coilin N-terminal" evidence="2">
    <location>
        <begin position="3"/>
        <end position="131"/>
    </location>
</feature>
<dbReference type="Proteomes" id="UP000486351">
    <property type="component" value="Unassembled WGS sequence"/>
</dbReference>
<comment type="caution">
    <text evidence="3">The sequence shown here is derived from an EMBL/GenBank/DDBJ whole genome shotgun (WGS) entry which is preliminary data.</text>
</comment>
<dbReference type="GO" id="GO:0030619">
    <property type="term" value="F:U1 snRNA binding"/>
    <property type="evidence" value="ECO:0007669"/>
    <property type="project" value="TreeGrafter"/>
</dbReference>
<evidence type="ECO:0000313" key="3">
    <source>
        <dbReference type="EMBL" id="KAE9361919.1"/>
    </source>
</evidence>
<dbReference type="GO" id="GO:0015030">
    <property type="term" value="C:Cajal body"/>
    <property type="evidence" value="ECO:0007669"/>
    <property type="project" value="TreeGrafter"/>
</dbReference>
<accession>A0A6G0SNB7</accession>
<reference evidence="3 4" key="1">
    <citation type="submission" date="2018-09" db="EMBL/GenBank/DDBJ databases">
        <title>Genomic investigation of the strawberry pathogen Phytophthora fragariae indicates pathogenicity is determined by transcriptional variation in three key races.</title>
        <authorList>
            <person name="Adams T.M."/>
            <person name="Armitage A.D."/>
            <person name="Sobczyk M.K."/>
            <person name="Bates H.J."/>
            <person name="Dunwell J.M."/>
            <person name="Nellist C.F."/>
            <person name="Harrison R.J."/>
        </authorList>
    </citation>
    <scope>NUCLEOTIDE SEQUENCE [LARGE SCALE GENOMIC DNA]</scope>
    <source>
        <strain evidence="3 4">NOV-77</strain>
    </source>
</reference>
<dbReference type="Pfam" id="PF15862">
    <property type="entry name" value="Coilin_N"/>
    <property type="match status" value="1"/>
</dbReference>
<dbReference type="GO" id="GO:0000387">
    <property type="term" value="P:spliceosomal snRNP assembly"/>
    <property type="evidence" value="ECO:0007669"/>
    <property type="project" value="TreeGrafter"/>
</dbReference>
<dbReference type="InterPro" id="IPR024822">
    <property type="entry name" value="Coilin"/>
</dbReference>
<dbReference type="AlphaFoldDB" id="A0A6G0SNB7"/>
<dbReference type="PANTHER" id="PTHR15197">
    <property type="entry name" value="COILIN P80"/>
    <property type="match status" value="1"/>
</dbReference>
<dbReference type="PANTHER" id="PTHR15197:SF0">
    <property type="entry name" value="COILIN"/>
    <property type="match status" value="1"/>
</dbReference>
<dbReference type="EMBL" id="QXFY01000012">
    <property type="protein sequence ID" value="KAE9361919.1"/>
    <property type="molecule type" value="Genomic_DNA"/>
</dbReference>
<proteinExistence type="predicted"/>
<feature type="compositionally biased region" description="Basic residues" evidence="1">
    <location>
        <begin position="249"/>
        <end position="264"/>
    </location>
</feature>
<feature type="compositionally biased region" description="Low complexity" evidence="1">
    <location>
        <begin position="164"/>
        <end position="192"/>
    </location>
</feature>
<gene>
    <name evidence="3" type="ORF">PF008_g593</name>
</gene>
<feature type="compositionally biased region" description="Polar residues" evidence="1">
    <location>
        <begin position="341"/>
        <end position="350"/>
    </location>
</feature>
<evidence type="ECO:0000256" key="1">
    <source>
        <dbReference type="SAM" id="MobiDB-lite"/>
    </source>
</evidence>
<feature type="region of interest" description="Disordered" evidence="1">
    <location>
        <begin position="157"/>
        <end position="315"/>
    </location>
</feature>